<comment type="caution">
    <text evidence="1">The sequence shown here is derived from an EMBL/GenBank/DDBJ whole genome shotgun (WGS) entry which is preliminary data.</text>
</comment>
<dbReference type="Proteomes" id="UP000624703">
    <property type="component" value="Unassembled WGS sequence"/>
</dbReference>
<keyword evidence="2" id="KW-1185">Reference proteome</keyword>
<dbReference type="PROSITE" id="PS51257">
    <property type="entry name" value="PROKAR_LIPOPROTEIN"/>
    <property type="match status" value="1"/>
</dbReference>
<proteinExistence type="predicted"/>
<gene>
    <name evidence="1" type="ORF">JIN82_11405</name>
</gene>
<organism evidence="1 2">
    <name type="scientific">Persicirhabdus sediminis</name>
    <dbReference type="NCBI Taxonomy" id="454144"/>
    <lineage>
        <taxon>Bacteria</taxon>
        <taxon>Pseudomonadati</taxon>
        <taxon>Verrucomicrobiota</taxon>
        <taxon>Verrucomicrobiia</taxon>
        <taxon>Verrucomicrobiales</taxon>
        <taxon>Verrucomicrobiaceae</taxon>
        <taxon>Persicirhabdus</taxon>
    </lineage>
</organism>
<evidence type="ECO:0000313" key="1">
    <source>
        <dbReference type="EMBL" id="MBK1791758.1"/>
    </source>
</evidence>
<reference evidence="1" key="1">
    <citation type="submission" date="2021-01" db="EMBL/GenBank/DDBJ databases">
        <title>Modified the classification status of verrucomicrobia.</title>
        <authorList>
            <person name="Feng X."/>
        </authorList>
    </citation>
    <scope>NUCLEOTIDE SEQUENCE</scope>
    <source>
        <strain evidence="1">_KCTC 22039</strain>
    </source>
</reference>
<accession>A0A8J7MIT6</accession>
<dbReference type="EMBL" id="JAENIM010000041">
    <property type="protein sequence ID" value="MBK1791758.1"/>
    <property type="molecule type" value="Genomic_DNA"/>
</dbReference>
<evidence type="ECO:0000313" key="2">
    <source>
        <dbReference type="Proteomes" id="UP000624703"/>
    </source>
</evidence>
<protein>
    <submittedName>
        <fullName evidence="1">Uncharacterized protein</fullName>
    </submittedName>
</protein>
<sequence>MKTKLMIGIGAALAIGLSACSKDEGQGVVENSAEQAALAGLVISEKPADAVSIVQLRKQAKAGDTVTFTGHALGSRSVFVDGRAVMIMGDPEVLISCSLIEGDNCSTPWDVCCEDPDEIKASIVTVQVLDGEGKIIKAGLKGVAGITELSDLTIVGEVAEKSTDDNMLINATAIYLNQ</sequence>
<dbReference type="AlphaFoldDB" id="A0A8J7MIT6"/>
<name>A0A8J7MIT6_9BACT</name>
<dbReference type="RefSeq" id="WP_200311777.1">
    <property type="nucleotide sequence ID" value="NZ_JAENIM010000041.1"/>
</dbReference>